<evidence type="ECO:0000259" key="10">
    <source>
        <dbReference type="Pfam" id="PF12323"/>
    </source>
</evidence>
<evidence type="ECO:0000313" key="12">
    <source>
        <dbReference type="Proteomes" id="UP000667802"/>
    </source>
</evidence>
<proteinExistence type="inferred from homology"/>
<feature type="compositionally biased region" description="Basic residues" evidence="7">
    <location>
        <begin position="276"/>
        <end position="289"/>
    </location>
</feature>
<dbReference type="EMBL" id="JAALHA020000014">
    <property type="protein sequence ID" value="MDR9897807.1"/>
    <property type="molecule type" value="Genomic_DNA"/>
</dbReference>
<dbReference type="RefSeq" id="WP_208339076.1">
    <property type="nucleotide sequence ID" value="NZ_CAWQFN010000488.1"/>
</dbReference>
<keyword evidence="3" id="KW-0479">Metal-binding</keyword>
<dbReference type="GO" id="GO:0003677">
    <property type="term" value="F:DNA binding"/>
    <property type="evidence" value="ECO:0007669"/>
    <property type="project" value="UniProtKB-KW"/>
</dbReference>
<feature type="region of interest" description="Disordered" evidence="7">
    <location>
        <begin position="252"/>
        <end position="289"/>
    </location>
</feature>
<feature type="domain" description="Transposase putative helix-turn-helix" evidence="10">
    <location>
        <begin position="1"/>
        <end position="45"/>
    </location>
</feature>
<accession>A0AAP5ID38</accession>
<reference evidence="12" key="1">
    <citation type="journal article" date="2021" name="Science">
        <title>Hunting the eagle killer: A cyanobacterial neurotoxin causes vacuolar myelinopathy.</title>
        <authorList>
            <person name="Breinlinger S."/>
            <person name="Phillips T.J."/>
            <person name="Haram B.N."/>
            <person name="Mares J."/>
            <person name="Martinez Yerena J.A."/>
            <person name="Hrouzek P."/>
            <person name="Sobotka R."/>
            <person name="Henderson W.M."/>
            <person name="Schmieder P."/>
            <person name="Williams S.M."/>
            <person name="Lauderdale J.D."/>
            <person name="Wilde H.D."/>
            <person name="Gerrin W."/>
            <person name="Kust A."/>
            <person name="Washington J.W."/>
            <person name="Wagner C."/>
            <person name="Geier B."/>
            <person name="Liebeke M."/>
            <person name="Enke H."/>
            <person name="Niedermeyer T.H.J."/>
            <person name="Wilde S.B."/>
        </authorList>
    </citation>
    <scope>NUCLEOTIDE SEQUENCE [LARGE SCALE GENOMIC DNA]</scope>
    <source>
        <strain evidence="12">Thurmond2011</strain>
    </source>
</reference>
<dbReference type="Pfam" id="PF07282">
    <property type="entry name" value="Cas12f1-like_TNB"/>
    <property type="match status" value="1"/>
</dbReference>
<comment type="caution">
    <text evidence="11">The sequence shown here is derived from an EMBL/GenBank/DDBJ whole genome shotgun (WGS) entry which is preliminary data.</text>
</comment>
<dbReference type="InterPro" id="IPR001959">
    <property type="entry name" value="Transposase"/>
</dbReference>
<evidence type="ECO:0000313" key="11">
    <source>
        <dbReference type="EMBL" id="MDR9897807.1"/>
    </source>
</evidence>
<dbReference type="GO" id="GO:0046872">
    <property type="term" value="F:metal ion binding"/>
    <property type="evidence" value="ECO:0007669"/>
    <property type="project" value="UniProtKB-KW"/>
</dbReference>
<evidence type="ECO:0000256" key="5">
    <source>
        <dbReference type="ARBA" id="ARBA00023125"/>
    </source>
</evidence>
<name>A0AAP5ID38_9CYAN</name>
<organism evidence="11 12">
    <name type="scientific">Aetokthonos hydrillicola Thurmond2011</name>
    <dbReference type="NCBI Taxonomy" id="2712845"/>
    <lineage>
        <taxon>Bacteria</taxon>
        <taxon>Bacillati</taxon>
        <taxon>Cyanobacteriota</taxon>
        <taxon>Cyanophyceae</taxon>
        <taxon>Nostocales</taxon>
        <taxon>Hapalosiphonaceae</taxon>
        <taxon>Aetokthonos</taxon>
    </lineage>
</organism>
<dbReference type="AlphaFoldDB" id="A0AAP5ID38"/>
<dbReference type="Proteomes" id="UP000667802">
    <property type="component" value="Unassembled WGS sequence"/>
</dbReference>
<evidence type="ECO:0000256" key="7">
    <source>
        <dbReference type="SAM" id="MobiDB-lite"/>
    </source>
</evidence>
<feature type="compositionally biased region" description="Basic residues" evidence="7">
    <location>
        <begin position="252"/>
        <end position="269"/>
    </location>
</feature>
<evidence type="ECO:0000259" key="9">
    <source>
        <dbReference type="Pfam" id="PF07282"/>
    </source>
</evidence>
<dbReference type="InterPro" id="IPR010095">
    <property type="entry name" value="Cas12f1-like_TNB"/>
</dbReference>
<evidence type="ECO:0000256" key="6">
    <source>
        <dbReference type="ARBA" id="ARBA00023172"/>
    </source>
</evidence>
<protein>
    <submittedName>
        <fullName evidence="11">Transposase</fullName>
    </submittedName>
</protein>
<dbReference type="Pfam" id="PF12323">
    <property type="entry name" value="HTH_OrfB_IS605"/>
    <property type="match status" value="1"/>
</dbReference>
<dbReference type="InterPro" id="IPR021027">
    <property type="entry name" value="Transposase_put_HTH"/>
</dbReference>
<evidence type="ECO:0000256" key="2">
    <source>
        <dbReference type="ARBA" id="ARBA00022578"/>
    </source>
</evidence>
<evidence type="ECO:0000256" key="1">
    <source>
        <dbReference type="ARBA" id="ARBA00008761"/>
    </source>
</evidence>
<keyword evidence="4" id="KW-0862">Zinc</keyword>
<evidence type="ECO:0000256" key="4">
    <source>
        <dbReference type="ARBA" id="ARBA00022833"/>
    </source>
</evidence>
<keyword evidence="6" id="KW-0233">DNA recombination</keyword>
<dbReference type="NCBIfam" id="NF040570">
    <property type="entry name" value="guided_TnpB"/>
    <property type="match status" value="1"/>
</dbReference>
<gene>
    <name evidence="11" type="ORF">G7B40_025060</name>
</gene>
<comment type="similarity">
    <text evidence="1">In the C-terminal section; belongs to the transposase 35 family.</text>
</comment>
<feature type="domain" description="Probable transposase IS891/IS1136/IS1341" evidence="8">
    <location>
        <begin position="225"/>
        <end position="315"/>
    </location>
</feature>
<dbReference type="Pfam" id="PF01385">
    <property type="entry name" value="OrfB_IS605"/>
    <property type="match status" value="1"/>
</dbReference>
<dbReference type="GO" id="GO:0032196">
    <property type="term" value="P:transposition"/>
    <property type="evidence" value="ECO:0007669"/>
    <property type="project" value="UniProtKB-KW"/>
</dbReference>
<sequence>MRVSYQYRIKPNNEQKNKLNHVRRLCQYLYNRMLADKLNWWENNRCSINSCSIISCPLPELRDNPNYNTHQDLLPFLKEDLILVEWSGELLDVSDIYSQVLQDTVKRVHKAFDRYIKGDKNGKRGGKPRFKSSGSFKSFTYPQALDSWIQGRFIKLPKIDEIEIILHRSLPEGFTIKTCIVSKKADGWYITLSLEDKTVPHSPLQEIIPTAKNSSGLDAVLDGSAFVATSEGELFPSVKAFRKNQDKLAKISKKKSTKKKGSAKRRKLAKKEAKLHQKIARSRKDHHFKTSHRLARTNKKVFFVEDLDLKNLTKRNKARLDENGKFLPNHQSQKSGLNKSFLDAGFGQFVDILSYIAEKAGGQVIRVKPNYTSQICCNCDTYVPKELSDRIHDCKACDVGCINRDINAAVNIKRVGLGVFPTIKSRRGKLIIVSSDSTSTLKEIRESTRSLHHTACT</sequence>
<evidence type="ECO:0000259" key="8">
    <source>
        <dbReference type="Pfam" id="PF01385"/>
    </source>
</evidence>
<feature type="domain" description="Cas12f1-like TNB" evidence="9">
    <location>
        <begin position="346"/>
        <end position="412"/>
    </location>
</feature>
<dbReference type="GO" id="GO:0006310">
    <property type="term" value="P:DNA recombination"/>
    <property type="evidence" value="ECO:0007669"/>
    <property type="project" value="UniProtKB-KW"/>
</dbReference>
<keyword evidence="5" id="KW-0238">DNA-binding</keyword>
<keyword evidence="2" id="KW-0815">Transposition</keyword>
<keyword evidence="12" id="KW-1185">Reference proteome</keyword>
<evidence type="ECO:0000256" key="3">
    <source>
        <dbReference type="ARBA" id="ARBA00022723"/>
    </source>
</evidence>